<dbReference type="AlphaFoldDB" id="A0A7C9RCB2"/>
<dbReference type="RefSeq" id="WP_165121472.1">
    <property type="nucleotide sequence ID" value="NZ_JAAKZG010000025.1"/>
</dbReference>
<reference evidence="1 2" key="1">
    <citation type="submission" date="2020-02" db="EMBL/GenBank/DDBJ databases">
        <title>Genome sequence of the type strain CGMCC 1.15528 of Mesorhizobium zhangyense.</title>
        <authorList>
            <person name="Gao J."/>
            <person name="Sun J."/>
        </authorList>
    </citation>
    <scope>NUCLEOTIDE SEQUENCE [LARGE SCALE GENOMIC DNA]</scope>
    <source>
        <strain evidence="1 2">CGMCC 1.15528</strain>
    </source>
</reference>
<comment type="caution">
    <text evidence="1">The sequence shown here is derived from an EMBL/GenBank/DDBJ whole genome shotgun (WGS) entry which is preliminary data.</text>
</comment>
<accession>A0A7C9RCB2</accession>
<dbReference type="EMBL" id="JAAKZG010000025">
    <property type="protein sequence ID" value="NGN45097.1"/>
    <property type="molecule type" value="Genomic_DNA"/>
</dbReference>
<name>A0A7C9RCB2_9HYPH</name>
<gene>
    <name evidence="1" type="ORF">G6N74_28995</name>
</gene>
<proteinExistence type="predicted"/>
<dbReference type="Proteomes" id="UP000481252">
    <property type="component" value="Unassembled WGS sequence"/>
</dbReference>
<sequence length="64" mass="6993">MLEVADLLIENIDDDLVRAIERNARMRGTTVDEEAIRLIELGLANVAQAEGNLSHPHTSPGLQS</sequence>
<evidence type="ECO:0000313" key="2">
    <source>
        <dbReference type="Proteomes" id="UP000481252"/>
    </source>
</evidence>
<evidence type="ECO:0008006" key="3">
    <source>
        <dbReference type="Google" id="ProtNLM"/>
    </source>
</evidence>
<dbReference type="InterPro" id="IPR010985">
    <property type="entry name" value="Ribbon_hlx_hlx"/>
</dbReference>
<dbReference type="GO" id="GO:0006355">
    <property type="term" value="P:regulation of DNA-templated transcription"/>
    <property type="evidence" value="ECO:0007669"/>
    <property type="project" value="InterPro"/>
</dbReference>
<evidence type="ECO:0000313" key="1">
    <source>
        <dbReference type="EMBL" id="NGN45097.1"/>
    </source>
</evidence>
<keyword evidence="2" id="KW-1185">Reference proteome</keyword>
<protein>
    <recommendedName>
        <fullName evidence="3">Type II toxin-antitoxin system VapB family antitoxin</fullName>
    </recommendedName>
</protein>
<dbReference type="SUPFAM" id="SSF47598">
    <property type="entry name" value="Ribbon-helix-helix"/>
    <property type="match status" value="1"/>
</dbReference>
<organism evidence="1 2">
    <name type="scientific">Mesorhizobium zhangyense</name>
    <dbReference type="NCBI Taxonomy" id="1776730"/>
    <lineage>
        <taxon>Bacteria</taxon>
        <taxon>Pseudomonadati</taxon>
        <taxon>Pseudomonadota</taxon>
        <taxon>Alphaproteobacteria</taxon>
        <taxon>Hyphomicrobiales</taxon>
        <taxon>Phyllobacteriaceae</taxon>
        <taxon>Mesorhizobium</taxon>
    </lineage>
</organism>